<dbReference type="GeneTree" id="ENSGT00940000163328"/>
<keyword evidence="3" id="KW-0652">Protein synthesis inhibitor</keyword>
<dbReference type="PANTHER" id="PTHR12669">
    <property type="entry name" value="EUKARYOTIC TRANSLATION INITIATION FACTOR 4E-BINDING PROTEIN"/>
    <property type="match status" value="1"/>
</dbReference>
<evidence type="ECO:0000313" key="4">
    <source>
        <dbReference type="Ensembl" id="ENSPNYP00000000174.1"/>
    </source>
</evidence>
<comment type="similarity">
    <text evidence="1">Belongs to the eIF4E-binding protein family.</text>
</comment>
<dbReference type="Ensembl" id="ENSPNYT00000000181.1">
    <property type="protein sequence ID" value="ENSPNYP00000000174.1"/>
    <property type="gene ID" value="ENSPNYG00000000140.1"/>
</dbReference>
<dbReference type="PANTHER" id="PTHR12669:SF5">
    <property type="entry name" value="EUKARYOTIC TRANSLATION INITIATION FACTOR 4E-BINDING PROTEIN 3"/>
    <property type="match status" value="1"/>
</dbReference>
<organism evidence="4">
    <name type="scientific">Pundamilia nyererei</name>
    <dbReference type="NCBI Taxonomy" id="303518"/>
    <lineage>
        <taxon>Eukaryota</taxon>
        <taxon>Metazoa</taxon>
        <taxon>Chordata</taxon>
        <taxon>Craniata</taxon>
        <taxon>Vertebrata</taxon>
        <taxon>Euteleostomi</taxon>
        <taxon>Actinopterygii</taxon>
        <taxon>Neopterygii</taxon>
        <taxon>Teleostei</taxon>
        <taxon>Neoteleostei</taxon>
        <taxon>Acanthomorphata</taxon>
        <taxon>Ovalentaria</taxon>
        <taxon>Cichlomorphae</taxon>
        <taxon>Cichliformes</taxon>
        <taxon>Cichlidae</taxon>
        <taxon>African cichlids</taxon>
        <taxon>Pseudocrenilabrinae</taxon>
        <taxon>Haplochromini</taxon>
        <taxon>Pundamilia</taxon>
    </lineage>
</organism>
<name>A0A3B4ES94_9CICH</name>
<dbReference type="InterPro" id="IPR008606">
    <property type="entry name" value="EIF4EBP"/>
</dbReference>
<dbReference type="Pfam" id="PF05456">
    <property type="entry name" value="eIF_4EBP"/>
    <property type="match status" value="1"/>
</dbReference>
<dbReference type="GO" id="GO:0005737">
    <property type="term" value="C:cytoplasm"/>
    <property type="evidence" value="ECO:0007669"/>
    <property type="project" value="TreeGrafter"/>
</dbReference>
<evidence type="ECO:0000256" key="1">
    <source>
        <dbReference type="ARBA" id="ARBA00005480"/>
    </source>
</evidence>
<dbReference type="GO" id="GO:0014743">
    <property type="term" value="P:regulation of muscle hypertrophy"/>
    <property type="evidence" value="ECO:0007669"/>
    <property type="project" value="Ensembl"/>
</dbReference>
<dbReference type="AlphaFoldDB" id="A0A3B4ES94"/>
<evidence type="ECO:0000256" key="3">
    <source>
        <dbReference type="ARBA" id="ARBA00023193"/>
    </source>
</evidence>
<dbReference type="STRING" id="303518.ENSPNYP00000000174"/>
<reference evidence="4" key="1">
    <citation type="submission" date="2023-09" db="UniProtKB">
        <authorList>
            <consortium name="Ensembl"/>
        </authorList>
    </citation>
    <scope>IDENTIFICATION</scope>
</reference>
<dbReference type="GO" id="GO:0008190">
    <property type="term" value="F:eukaryotic initiation factor 4E binding"/>
    <property type="evidence" value="ECO:0007669"/>
    <property type="project" value="InterPro"/>
</dbReference>
<evidence type="ECO:0000256" key="2">
    <source>
        <dbReference type="ARBA" id="ARBA00022845"/>
    </source>
</evidence>
<protein>
    <submittedName>
        <fullName evidence="4">Eukaryotic translation initiation factor 4E binding protein 3</fullName>
    </submittedName>
</protein>
<proteinExistence type="inferred from homology"/>
<dbReference type="GO" id="GO:0045947">
    <property type="term" value="P:negative regulation of translational initiation"/>
    <property type="evidence" value="ECO:0007669"/>
    <property type="project" value="InterPro"/>
</dbReference>
<keyword evidence="2" id="KW-0810">Translation regulation</keyword>
<accession>A0A3B4ES94</accession>
<sequence length="146" mass="16440">MSVDANQVKSRPIPTRVLTLKDWSQLPDCYSQTPGGTLFSTTPGGTRIIYDRKFLLDCRNSPLARTPPCCLPQIPGVTVPLCFFKFLDSSRVALHDSQFKIIPVYLTVDFSAGSQFLNYLKQAILHPVSVYPLLRQYIYEINRGKG</sequence>